<dbReference type="InterPro" id="IPR036188">
    <property type="entry name" value="FAD/NAD-bd_sf"/>
</dbReference>
<gene>
    <name evidence="7" type="ORF">D8I35_13165</name>
</gene>
<dbReference type="PIRSF" id="PIRSF000137">
    <property type="entry name" value="Alcohol_oxidase"/>
    <property type="match status" value="1"/>
</dbReference>
<dbReference type="Gene3D" id="3.30.560.10">
    <property type="entry name" value="Glucose Oxidase, domain 3"/>
    <property type="match status" value="1"/>
</dbReference>
<evidence type="ECO:0000256" key="1">
    <source>
        <dbReference type="ARBA" id="ARBA00001974"/>
    </source>
</evidence>
<feature type="binding site" evidence="5">
    <location>
        <position position="458"/>
    </location>
    <ligand>
        <name>substrate</name>
    </ligand>
</feature>
<feature type="domain" description="Glucose-methanol-choline oxidoreductase N-terminal" evidence="6">
    <location>
        <begin position="265"/>
        <end position="279"/>
    </location>
</feature>
<dbReference type="Pfam" id="PF00732">
    <property type="entry name" value="GMC_oxred_N"/>
    <property type="match status" value="1"/>
</dbReference>
<evidence type="ECO:0000256" key="4">
    <source>
        <dbReference type="ARBA" id="ARBA00022827"/>
    </source>
</evidence>
<dbReference type="PANTHER" id="PTHR11552:SF147">
    <property type="entry name" value="CHOLINE DEHYDROGENASE, MITOCHONDRIAL"/>
    <property type="match status" value="1"/>
</dbReference>
<dbReference type="PANTHER" id="PTHR11552">
    <property type="entry name" value="GLUCOSE-METHANOL-CHOLINE GMC OXIDOREDUCTASE"/>
    <property type="match status" value="1"/>
</dbReference>
<evidence type="ECO:0000259" key="6">
    <source>
        <dbReference type="PROSITE" id="PS00624"/>
    </source>
</evidence>
<proteinExistence type="inferred from homology"/>
<evidence type="ECO:0000256" key="3">
    <source>
        <dbReference type="ARBA" id="ARBA00022630"/>
    </source>
</evidence>
<dbReference type="PROSITE" id="PS00624">
    <property type="entry name" value="GMC_OXRED_2"/>
    <property type="match status" value="1"/>
</dbReference>
<dbReference type="GO" id="GO:0050660">
    <property type="term" value="F:flavin adenine dinucleotide binding"/>
    <property type="evidence" value="ECO:0007669"/>
    <property type="project" value="InterPro"/>
</dbReference>
<dbReference type="RefSeq" id="WP_122230083.1">
    <property type="nucleotide sequence ID" value="NZ_RDQO01000004.1"/>
</dbReference>
<organism evidence="7 8">
    <name type="scientific">Corticibacter populi</name>
    <dbReference type="NCBI Taxonomy" id="1550736"/>
    <lineage>
        <taxon>Bacteria</taxon>
        <taxon>Pseudomonadati</taxon>
        <taxon>Pseudomonadota</taxon>
        <taxon>Betaproteobacteria</taxon>
        <taxon>Burkholderiales</taxon>
        <taxon>Comamonadaceae</taxon>
        <taxon>Corticibacter</taxon>
    </lineage>
</organism>
<protein>
    <submittedName>
        <fullName evidence="7">GMC family oxidoreductase</fullName>
    </submittedName>
</protein>
<feature type="binding site" evidence="5">
    <location>
        <position position="230"/>
    </location>
    <ligand>
        <name>FAD</name>
        <dbReference type="ChEBI" id="CHEBI:57692"/>
    </ligand>
</feature>
<evidence type="ECO:0000256" key="5">
    <source>
        <dbReference type="PIRSR" id="PIRSR000137-2"/>
    </source>
</evidence>
<dbReference type="AlphaFoldDB" id="A0A3M6QPU5"/>
<dbReference type="Gene3D" id="3.50.50.60">
    <property type="entry name" value="FAD/NAD(P)-binding domain"/>
    <property type="match status" value="1"/>
</dbReference>
<evidence type="ECO:0000256" key="2">
    <source>
        <dbReference type="ARBA" id="ARBA00010790"/>
    </source>
</evidence>
<dbReference type="GO" id="GO:0016614">
    <property type="term" value="F:oxidoreductase activity, acting on CH-OH group of donors"/>
    <property type="evidence" value="ECO:0007669"/>
    <property type="project" value="InterPro"/>
</dbReference>
<name>A0A3M6QPU5_9BURK</name>
<reference evidence="7 8" key="1">
    <citation type="submission" date="2018-10" db="EMBL/GenBank/DDBJ databases">
        <title>Draft genome of Cortibacter populi DSM10536.</title>
        <authorList>
            <person name="Bernier A.-M."/>
            <person name="Bernard K."/>
        </authorList>
    </citation>
    <scope>NUCLEOTIDE SEQUENCE [LARGE SCALE GENOMIC DNA]</scope>
    <source>
        <strain evidence="7 8">DSM 105136</strain>
    </source>
</reference>
<dbReference type="SUPFAM" id="SSF51905">
    <property type="entry name" value="FAD/NAD(P)-binding domain"/>
    <property type="match status" value="1"/>
</dbReference>
<comment type="caution">
    <text evidence="7">The sequence shown here is derived from an EMBL/GenBank/DDBJ whole genome shotgun (WGS) entry which is preliminary data.</text>
</comment>
<keyword evidence="3" id="KW-0285">Flavoprotein</keyword>
<accession>A0A3M6QPU5</accession>
<dbReference type="PROSITE" id="PS51257">
    <property type="entry name" value="PROKAR_LIPOPROTEIN"/>
    <property type="match status" value="1"/>
</dbReference>
<dbReference type="Proteomes" id="UP000278006">
    <property type="component" value="Unassembled WGS sequence"/>
</dbReference>
<sequence>MSQPRELLPSYDYVVCGGGAAGCVVASRLAQDSDATVLLLEAGGDERVPAVEDSRLWMSNIGGERDWRFVAEASPHTAGRRLPLPMGRVLGGGSSTNGLIWARGHRNDFELWARESGDARWSYEQVLQVYKRIENWQGTPDPQRRGTDGPMFITKPQDPVPVAQALARACVAAGIPEVDDLNGAAMEGDGACGIANVNVAAGARRVSVAGAYLRPAMARPNLTVLLHAQVRRLVLDGQTVKGVEFSHRGQVLEVAVDAEAVLCTGAINTPKILMLSGIGDRAELARHGIECRHHLPGVGANFQDHILVAGCVWEYQTPEPPRNNAAEFTLFWKSRAGLDRPDLQPVLEECAFGSEVTGPAYGLPSDRAAAWTLAPGLVRPQSRGRVRLASADPDQAPRVEANFLSAPEDVQALMACVKLCRELGNAPELAPFRRRELMPGDLDDKASQAWLRQAAGTYFHQSGTARMGQGDDAVVDGALRVHGVQGLRVADASIMPEVTTGNTHAPCVLIGEQAAQGMLEAHRGCGMGGHDGSR</sequence>
<evidence type="ECO:0000313" key="7">
    <source>
        <dbReference type="EMBL" id="RMX04811.1"/>
    </source>
</evidence>
<dbReference type="SUPFAM" id="SSF54373">
    <property type="entry name" value="FAD-linked reductases, C-terminal domain"/>
    <property type="match status" value="1"/>
</dbReference>
<evidence type="ECO:0000313" key="8">
    <source>
        <dbReference type="Proteomes" id="UP000278006"/>
    </source>
</evidence>
<dbReference type="Pfam" id="PF05199">
    <property type="entry name" value="GMC_oxred_C"/>
    <property type="match status" value="1"/>
</dbReference>
<comment type="similarity">
    <text evidence="2">Belongs to the GMC oxidoreductase family.</text>
</comment>
<keyword evidence="8" id="KW-1185">Reference proteome</keyword>
<dbReference type="InterPro" id="IPR000172">
    <property type="entry name" value="GMC_OxRdtase_N"/>
</dbReference>
<dbReference type="EMBL" id="RDQO01000004">
    <property type="protein sequence ID" value="RMX04811.1"/>
    <property type="molecule type" value="Genomic_DNA"/>
</dbReference>
<keyword evidence="4 5" id="KW-0274">FAD</keyword>
<dbReference type="InterPro" id="IPR012132">
    <property type="entry name" value="GMC_OxRdtase"/>
</dbReference>
<feature type="binding site" evidence="5">
    <location>
        <position position="89"/>
    </location>
    <ligand>
        <name>FAD</name>
        <dbReference type="ChEBI" id="CHEBI:57692"/>
    </ligand>
</feature>
<dbReference type="OrthoDB" id="9785276at2"/>
<comment type="cofactor">
    <cofactor evidence="1 5">
        <name>FAD</name>
        <dbReference type="ChEBI" id="CHEBI:57692"/>
    </cofactor>
</comment>
<dbReference type="InterPro" id="IPR007867">
    <property type="entry name" value="GMC_OxRtase_C"/>
</dbReference>